<evidence type="ECO:0000256" key="2">
    <source>
        <dbReference type="SAM" id="Phobius"/>
    </source>
</evidence>
<organism evidence="3 4">
    <name type="scientific">Cellulomonas fulva</name>
    <dbReference type="NCBI Taxonomy" id="2835530"/>
    <lineage>
        <taxon>Bacteria</taxon>
        <taxon>Bacillati</taxon>
        <taxon>Actinomycetota</taxon>
        <taxon>Actinomycetes</taxon>
        <taxon>Micrococcales</taxon>
        <taxon>Cellulomonadaceae</taxon>
        <taxon>Cellulomonas</taxon>
    </lineage>
</organism>
<gene>
    <name evidence="3" type="ORF">KIN34_03545</name>
</gene>
<keyword evidence="2" id="KW-0812">Transmembrane</keyword>
<feature type="region of interest" description="Disordered" evidence="1">
    <location>
        <begin position="213"/>
        <end position="234"/>
    </location>
</feature>
<accession>A0ABS5TW69</accession>
<keyword evidence="2" id="KW-0472">Membrane</keyword>
<reference evidence="3 4" key="1">
    <citation type="submission" date="2021-05" db="EMBL/GenBank/DDBJ databases">
        <title>Description of Cellulomonas sp. DKR-3 sp. nov.</title>
        <authorList>
            <person name="Dahal R.H."/>
            <person name="Chaudhary D.K."/>
        </authorList>
    </citation>
    <scope>NUCLEOTIDE SEQUENCE [LARGE SCALE GENOMIC DNA]</scope>
    <source>
        <strain evidence="3 4">DKR-3</strain>
    </source>
</reference>
<feature type="transmembrane region" description="Helical" evidence="2">
    <location>
        <begin position="77"/>
        <end position="98"/>
    </location>
</feature>
<protein>
    <submittedName>
        <fullName evidence="3">Uncharacterized protein</fullName>
    </submittedName>
</protein>
<evidence type="ECO:0000313" key="3">
    <source>
        <dbReference type="EMBL" id="MBT0993358.1"/>
    </source>
</evidence>
<name>A0ABS5TW69_9CELL</name>
<evidence type="ECO:0000313" key="4">
    <source>
        <dbReference type="Proteomes" id="UP000722125"/>
    </source>
</evidence>
<keyword evidence="4" id="KW-1185">Reference proteome</keyword>
<sequence>MRRDDEGRPADDVAYLRAVLGAPADATAGVEPEDAYDEARDGAVLARVLGSGRLHVVTATRVTATGRARGRQTTRRLTLAVAACVVAVLGIVIGPMIGSQGPALAAEPPMLHYTQGAPQAVVAGGGAPARDALLELADTAAARLDPVPAADETVQRVETLNWFTSRMVDEDDELTTFNSPVHRTTWVAADGAFRGDEVRGGGFEHSGSLVLPRGVDEEETRSQDDLPAGTAQPDAVDVLPREPAALREALLAFYPDGVCDGIAATRCVADQYAELATQLVVPGQVDAAFWAALSEDDAVRSLGEVVDRQGRTGEAFAYVGSEDGDLWTVGVLIADPESGRLIGTESVRRDPAEFGARPVVDAVRVLVSSAWVPAIGANP</sequence>
<keyword evidence="2" id="KW-1133">Transmembrane helix</keyword>
<comment type="caution">
    <text evidence="3">The sequence shown here is derived from an EMBL/GenBank/DDBJ whole genome shotgun (WGS) entry which is preliminary data.</text>
</comment>
<dbReference type="EMBL" id="JAHBOH010000001">
    <property type="protein sequence ID" value="MBT0993358.1"/>
    <property type="molecule type" value="Genomic_DNA"/>
</dbReference>
<evidence type="ECO:0000256" key="1">
    <source>
        <dbReference type="SAM" id="MobiDB-lite"/>
    </source>
</evidence>
<dbReference type="RefSeq" id="WP_214346750.1">
    <property type="nucleotide sequence ID" value="NZ_JAHBOH010000001.1"/>
</dbReference>
<proteinExistence type="predicted"/>
<dbReference type="Proteomes" id="UP000722125">
    <property type="component" value="Unassembled WGS sequence"/>
</dbReference>